<reference evidence="1" key="1">
    <citation type="submission" date="2013-05" db="EMBL/GenBank/DDBJ databases">
        <authorList>
            <person name="Yim A.K.Y."/>
            <person name="Chan T.F."/>
            <person name="Ji K.M."/>
            <person name="Liu X.Y."/>
            <person name="Zhou J.W."/>
            <person name="Li R.Q."/>
            <person name="Yang K.Y."/>
            <person name="Li J."/>
            <person name="Li M."/>
            <person name="Law P.T.W."/>
            <person name="Wu Y.L."/>
            <person name="Cai Z.L."/>
            <person name="Qin H."/>
            <person name="Bao Y."/>
            <person name="Leung R.K.K."/>
            <person name="Ng P.K.S."/>
            <person name="Zou J."/>
            <person name="Zhong X.J."/>
            <person name="Ran P.X."/>
            <person name="Zhong N.S."/>
            <person name="Liu Z.G."/>
            <person name="Tsui S.K.W."/>
        </authorList>
    </citation>
    <scope>NUCLEOTIDE SEQUENCE</scope>
    <source>
        <strain evidence="1">Derf</strain>
        <tissue evidence="1">Whole organism</tissue>
    </source>
</reference>
<accession>A0A922I5K2</accession>
<evidence type="ECO:0000313" key="1">
    <source>
        <dbReference type="EMBL" id="KAH9521765.1"/>
    </source>
</evidence>
<sequence>MFQFPLLDSALLQLVQTEFQNFFVTIFIKIINFKFHKKHQGLKVITSSLSSDPNFNVIANT</sequence>
<comment type="caution">
    <text evidence="1">The sequence shown here is derived from an EMBL/GenBank/DDBJ whole genome shotgun (WGS) entry which is preliminary data.</text>
</comment>
<name>A0A922I5K2_DERFA</name>
<dbReference type="Proteomes" id="UP000790347">
    <property type="component" value="Unassembled WGS sequence"/>
</dbReference>
<gene>
    <name evidence="1" type="ORF">DERF_005397</name>
</gene>
<evidence type="ECO:0000313" key="2">
    <source>
        <dbReference type="Proteomes" id="UP000790347"/>
    </source>
</evidence>
<reference evidence="1" key="2">
    <citation type="journal article" date="2022" name="Res Sq">
        <title>Comparative Genomics Reveals Insights into the Divergent Evolution of Astigmatic Mites and Household Pest Adaptations.</title>
        <authorList>
            <person name="Xiong Q."/>
            <person name="Wan A.T.-Y."/>
            <person name="Liu X.-Y."/>
            <person name="Fung C.S.-H."/>
            <person name="Xiao X."/>
            <person name="Malainual N."/>
            <person name="Hou J."/>
            <person name="Wang L."/>
            <person name="Wang M."/>
            <person name="Yang K."/>
            <person name="Cui Y."/>
            <person name="Leung E."/>
            <person name="Nong W."/>
            <person name="Shin S.-K."/>
            <person name="Au S."/>
            <person name="Jeong K.Y."/>
            <person name="Chew F.T."/>
            <person name="Hui J."/>
            <person name="Leung T.F."/>
            <person name="Tungtrongchitr A."/>
            <person name="Zhong N."/>
            <person name="Liu Z."/>
            <person name="Tsui S."/>
        </authorList>
    </citation>
    <scope>NUCLEOTIDE SEQUENCE</scope>
    <source>
        <strain evidence="1">Derf</strain>
        <tissue evidence="1">Whole organism</tissue>
    </source>
</reference>
<keyword evidence="2" id="KW-1185">Reference proteome</keyword>
<dbReference type="EMBL" id="ASGP02000002">
    <property type="protein sequence ID" value="KAH9521765.1"/>
    <property type="molecule type" value="Genomic_DNA"/>
</dbReference>
<proteinExistence type="predicted"/>
<dbReference type="AlphaFoldDB" id="A0A922I5K2"/>
<protein>
    <submittedName>
        <fullName evidence="1">Uncharacterized protein</fullName>
    </submittedName>
</protein>
<organism evidence="1 2">
    <name type="scientific">Dermatophagoides farinae</name>
    <name type="common">American house dust mite</name>
    <dbReference type="NCBI Taxonomy" id="6954"/>
    <lineage>
        <taxon>Eukaryota</taxon>
        <taxon>Metazoa</taxon>
        <taxon>Ecdysozoa</taxon>
        <taxon>Arthropoda</taxon>
        <taxon>Chelicerata</taxon>
        <taxon>Arachnida</taxon>
        <taxon>Acari</taxon>
        <taxon>Acariformes</taxon>
        <taxon>Sarcoptiformes</taxon>
        <taxon>Astigmata</taxon>
        <taxon>Psoroptidia</taxon>
        <taxon>Analgoidea</taxon>
        <taxon>Pyroglyphidae</taxon>
        <taxon>Dermatophagoidinae</taxon>
        <taxon>Dermatophagoides</taxon>
    </lineage>
</organism>